<dbReference type="PANTHER" id="PTHR43979">
    <property type="entry name" value="PRE-MRNA-PROCESSING FACTOR 17"/>
    <property type="match status" value="1"/>
</dbReference>
<feature type="compositionally biased region" description="Polar residues" evidence="4">
    <location>
        <begin position="95"/>
        <end position="112"/>
    </location>
</feature>
<dbReference type="GO" id="GO:0003729">
    <property type="term" value="F:mRNA binding"/>
    <property type="evidence" value="ECO:0007669"/>
    <property type="project" value="TreeGrafter"/>
</dbReference>
<dbReference type="AlphaFoldDB" id="A0A4P6XQW6"/>
<evidence type="ECO:0000313" key="5">
    <source>
        <dbReference type="EMBL" id="QBM89105.1"/>
    </source>
</evidence>
<dbReference type="SMART" id="SM00320">
    <property type="entry name" value="WD40"/>
    <property type="match status" value="6"/>
</dbReference>
<evidence type="ECO:0000256" key="1">
    <source>
        <dbReference type="ARBA" id="ARBA00022574"/>
    </source>
</evidence>
<dbReference type="InterPro" id="IPR001680">
    <property type="entry name" value="WD40_rpt"/>
</dbReference>
<feature type="region of interest" description="Disordered" evidence="4">
    <location>
        <begin position="1"/>
        <end position="31"/>
    </location>
</feature>
<dbReference type="Proteomes" id="UP000292447">
    <property type="component" value="Chromosome IV"/>
</dbReference>
<feature type="compositionally biased region" description="Basic residues" evidence="4">
    <location>
        <begin position="65"/>
        <end position="80"/>
    </location>
</feature>
<organism evidence="5 6">
    <name type="scientific">Metschnikowia aff. pulcherrima</name>
    <dbReference type="NCBI Taxonomy" id="2163413"/>
    <lineage>
        <taxon>Eukaryota</taxon>
        <taxon>Fungi</taxon>
        <taxon>Dikarya</taxon>
        <taxon>Ascomycota</taxon>
        <taxon>Saccharomycotina</taxon>
        <taxon>Pichiomycetes</taxon>
        <taxon>Metschnikowiaceae</taxon>
        <taxon>Metschnikowia</taxon>
    </lineage>
</organism>
<keyword evidence="1 3" id="KW-0853">WD repeat</keyword>
<dbReference type="GO" id="GO:0000398">
    <property type="term" value="P:mRNA splicing, via spliceosome"/>
    <property type="evidence" value="ECO:0007669"/>
    <property type="project" value="InterPro"/>
</dbReference>
<dbReference type="STRING" id="2163413.A0A4P6XQW6"/>
<name>A0A4P6XQW6_9ASCO</name>
<dbReference type="PROSITE" id="PS50082">
    <property type="entry name" value="WD_REPEATS_2"/>
    <property type="match status" value="2"/>
</dbReference>
<dbReference type="InterPro" id="IPR019775">
    <property type="entry name" value="WD40_repeat_CS"/>
</dbReference>
<dbReference type="Pfam" id="PF00400">
    <property type="entry name" value="WD40"/>
    <property type="match status" value="4"/>
</dbReference>
<dbReference type="Gene3D" id="2.130.10.10">
    <property type="entry name" value="YVTN repeat-like/Quinoprotein amine dehydrogenase"/>
    <property type="match status" value="1"/>
</dbReference>
<keyword evidence="2" id="KW-0677">Repeat</keyword>
<dbReference type="InterPro" id="IPR032847">
    <property type="entry name" value="PRPF17"/>
</dbReference>
<evidence type="ECO:0000313" key="6">
    <source>
        <dbReference type="Proteomes" id="UP000292447"/>
    </source>
</evidence>
<evidence type="ECO:0000256" key="3">
    <source>
        <dbReference type="PROSITE-ProRule" id="PRU00221"/>
    </source>
</evidence>
<dbReference type="PROSITE" id="PS50294">
    <property type="entry name" value="WD_REPEATS_REGION"/>
    <property type="match status" value="2"/>
</dbReference>
<feature type="repeat" description="WD" evidence="3">
    <location>
        <begin position="211"/>
        <end position="252"/>
    </location>
</feature>
<proteinExistence type="predicted"/>
<protein>
    <submittedName>
        <fullName evidence="5">Pre-mRNA-processing factor 17</fullName>
    </submittedName>
</protein>
<feature type="region of interest" description="Disordered" evidence="4">
    <location>
        <begin position="52"/>
        <end position="119"/>
    </location>
</feature>
<evidence type="ECO:0000256" key="2">
    <source>
        <dbReference type="ARBA" id="ARBA00022737"/>
    </source>
</evidence>
<dbReference type="InterPro" id="IPR015943">
    <property type="entry name" value="WD40/YVTN_repeat-like_dom_sf"/>
</dbReference>
<reference evidence="6" key="1">
    <citation type="submission" date="2019-03" db="EMBL/GenBank/DDBJ databases">
        <title>Snf2 controls pulcherriminic acid biosynthesis and connects pigmentation and antifungal activity of the yeast Metschnikowia pulcherrima.</title>
        <authorList>
            <person name="Gore-Lloyd D."/>
            <person name="Sumann I."/>
            <person name="Brachmann A.O."/>
            <person name="Schneeberger K."/>
            <person name="Ortiz-Merino R.A."/>
            <person name="Moreno-Beltran M."/>
            <person name="Schlaefli M."/>
            <person name="Kirner P."/>
            <person name="Santos Kron A."/>
            <person name="Wolfe K.H."/>
            <person name="Piel J."/>
            <person name="Ahrens C.H."/>
            <person name="Henk D."/>
            <person name="Freimoser F.M."/>
        </authorList>
    </citation>
    <scope>NUCLEOTIDE SEQUENCE [LARGE SCALE GENOMIC DNA]</scope>
    <source>
        <strain evidence="6">APC 1.2</strain>
    </source>
</reference>
<dbReference type="GO" id="GO:0071013">
    <property type="term" value="C:catalytic step 2 spliceosome"/>
    <property type="evidence" value="ECO:0007669"/>
    <property type="project" value="InterPro"/>
</dbReference>
<evidence type="ECO:0000256" key="4">
    <source>
        <dbReference type="SAM" id="MobiDB-lite"/>
    </source>
</evidence>
<dbReference type="InterPro" id="IPR036322">
    <property type="entry name" value="WD40_repeat_dom_sf"/>
</dbReference>
<accession>A0A4P6XQW6</accession>
<sequence>MRDHAGMNLDGYTSEENSLDGSNTQKPEIANATLTQLAPSFVVSSGIQTTFGGTFQRAFPTPNKGTKRKSRRDKASKKQKRVDPEQLDYHGPWAGSSTSDEISENSCLSGDESTTHESELPQIDVTTKSTELTESYVDYPFMEVPSIHATSDDPMVSFTKRIGFTLSGHAKGVTRLRFIPRLGHLLLSCGNDSKIFLWNVLDNNHSKVRGYFGHTQAVKDVIFTADGCKFLSCSYDNTIILWKTETGEILQRLSLEATANCAIFNPLNENEVVVGLANRRIEHYDLTTPESPIQVYDHHLGAINSLTALSSVFVSTSDDRTVRFWKWHINIPTKIIADPTQNSIPCTAAHPSESYLALQSFDDAIYVVQGSGKYRFNKSKTFKGHKVAGYGIDLGFSSDGAYIMSGDTNGHVFVWSWRRREIVQKLKVSDWVVTCLATHPYRPNVLAAAGKRGEIYVCK</sequence>
<dbReference type="SUPFAM" id="SSF50978">
    <property type="entry name" value="WD40 repeat-like"/>
    <property type="match status" value="1"/>
</dbReference>
<feature type="compositionally biased region" description="Polar residues" evidence="4">
    <location>
        <begin position="14"/>
        <end position="31"/>
    </location>
</feature>
<dbReference type="PANTHER" id="PTHR43979:SF1">
    <property type="entry name" value="PRE-MRNA-PROCESSING FACTOR 17"/>
    <property type="match status" value="1"/>
</dbReference>
<gene>
    <name evidence="5" type="primary">MPUL0D01660</name>
    <name evidence="5" type="ORF">METSCH_D01660</name>
</gene>
<dbReference type="EMBL" id="CP034459">
    <property type="protein sequence ID" value="QBM89105.1"/>
    <property type="molecule type" value="Genomic_DNA"/>
</dbReference>
<feature type="repeat" description="WD" evidence="3">
    <location>
        <begin position="166"/>
        <end position="208"/>
    </location>
</feature>
<dbReference type="PROSITE" id="PS00678">
    <property type="entry name" value="WD_REPEATS_1"/>
    <property type="match status" value="1"/>
</dbReference>
<keyword evidence="6" id="KW-1185">Reference proteome</keyword>